<keyword evidence="3" id="KW-1185">Reference proteome</keyword>
<evidence type="ECO:0008006" key="4">
    <source>
        <dbReference type="Google" id="ProtNLM"/>
    </source>
</evidence>
<evidence type="ECO:0000256" key="1">
    <source>
        <dbReference type="SAM" id="SignalP"/>
    </source>
</evidence>
<evidence type="ECO:0000313" key="2">
    <source>
        <dbReference type="EMBL" id="MCI13501.1"/>
    </source>
</evidence>
<feature type="chain" id="PRO_5017266385" description="Secreted protein" evidence="1">
    <location>
        <begin position="19"/>
        <end position="89"/>
    </location>
</feature>
<feature type="signal peptide" evidence="1">
    <location>
        <begin position="1"/>
        <end position="18"/>
    </location>
</feature>
<evidence type="ECO:0000313" key="3">
    <source>
        <dbReference type="Proteomes" id="UP000265520"/>
    </source>
</evidence>
<feature type="non-terminal residue" evidence="2">
    <location>
        <position position="89"/>
    </location>
</feature>
<dbReference type="AlphaFoldDB" id="A0A392PN29"/>
<organism evidence="2 3">
    <name type="scientific">Trifolium medium</name>
    <dbReference type="NCBI Taxonomy" id="97028"/>
    <lineage>
        <taxon>Eukaryota</taxon>
        <taxon>Viridiplantae</taxon>
        <taxon>Streptophyta</taxon>
        <taxon>Embryophyta</taxon>
        <taxon>Tracheophyta</taxon>
        <taxon>Spermatophyta</taxon>
        <taxon>Magnoliopsida</taxon>
        <taxon>eudicotyledons</taxon>
        <taxon>Gunneridae</taxon>
        <taxon>Pentapetalae</taxon>
        <taxon>rosids</taxon>
        <taxon>fabids</taxon>
        <taxon>Fabales</taxon>
        <taxon>Fabaceae</taxon>
        <taxon>Papilionoideae</taxon>
        <taxon>50 kb inversion clade</taxon>
        <taxon>NPAAA clade</taxon>
        <taxon>Hologalegina</taxon>
        <taxon>IRL clade</taxon>
        <taxon>Trifolieae</taxon>
        <taxon>Trifolium</taxon>
    </lineage>
</organism>
<protein>
    <recommendedName>
        <fullName evidence="4">Secreted protein</fullName>
    </recommendedName>
</protein>
<sequence>MLCLFWHFVCVYPGAVSSNGANTLEVENFSDKKWSTTCALRSAIGRVAQAKQATPKQGQVARRAVENSKGWNVTASCALRRRCGAAHRH</sequence>
<comment type="caution">
    <text evidence="2">The sequence shown here is derived from an EMBL/GenBank/DDBJ whole genome shotgun (WGS) entry which is preliminary data.</text>
</comment>
<name>A0A392PN29_9FABA</name>
<keyword evidence="1" id="KW-0732">Signal</keyword>
<accession>A0A392PN29</accession>
<dbReference type="Proteomes" id="UP000265520">
    <property type="component" value="Unassembled WGS sequence"/>
</dbReference>
<proteinExistence type="predicted"/>
<reference evidence="2 3" key="1">
    <citation type="journal article" date="2018" name="Front. Plant Sci.">
        <title>Red Clover (Trifolium pratense) and Zigzag Clover (T. medium) - A Picture of Genomic Similarities and Differences.</title>
        <authorList>
            <person name="Dluhosova J."/>
            <person name="Istvanek J."/>
            <person name="Nedelnik J."/>
            <person name="Repkova J."/>
        </authorList>
    </citation>
    <scope>NUCLEOTIDE SEQUENCE [LARGE SCALE GENOMIC DNA]</scope>
    <source>
        <strain evidence="3">cv. 10/8</strain>
        <tissue evidence="2">Leaf</tissue>
    </source>
</reference>
<dbReference type="EMBL" id="LXQA010088462">
    <property type="protein sequence ID" value="MCI13501.1"/>
    <property type="molecule type" value="Genomic_DNA"/>
</dbReference>